<dbReference type="RefSeq" id="WP_208239678.1">
    <property type="nucleotide sequence ID" value="NZ_BAAAQU010000002.1"/>
</dbReference>
<gene>
    <name evidence="2" type="ORF">J4H85_11290</name>
</gene>
<accession>A0A939QIA5</accession>
<dbReference type="Proteomes" id="UP000668403">
    <property type="component" value="Unassembled WGS sequence"/>
</dbReference>
<dbReference type="AlphaFoldDB" id="A0A939QIA5"/>
<name>A0A939QIA5_9MICO</name>
<dbReference type="InterPro" id="IPR039261">
    <property type="entry name" value="FNR_nucleotide-bd"/>
</dbReference>
<dbReference type="InterPro" id="IPR039374">
    <property type="entry name" value="SIP_fam"/>
</dbReference>
<dbReference type="PANTHER" id="PTHR30157">
    <property type="entry name" value="FERRIC REDUCTASE, NADPH-DEPENDENT"/>
    <property type="match status" value="1"/>
</dbReference>
<feature type="domain" description="FAD-binding FR-type" evidence="1">
    <location>
        <begin position="16"/>
        <end position="141"/>
    </location>
</feature>
<dbReference type="GO" id="GO:0016491">
    <property type="term" value="F:oxidoreductase activity"/>
    <property type="evidence" value="ECO:0007669"/>
    <property type="project" value="InterPro"/>
</dbReference>
<dbReference type="Pfam" id="PF04954">
    <property type="entry name" value="SIP"/>
    <property type="match status" value="1"/>
</dbReference>
<dbReference type="EMBL" id="JAGFBF010000005">
    <property type="protein sequence ID" value="MBO2990578.1"/>
    <property type="molecule type" value="Genomic_DNA"/>
</dbReference>
<evidence type="ECO:0000259" key="1">
    <source>
        <dbReference type="PROSITE" id="PS51384"/>
    </source>
</evidence>
<dbReference type="Gene3D" id="3.40.50.80">
    <property type="entry name" value="Nucleotide-binding domain of ferredoxin-NADP reductase (FNR) module"/>
    <property type="match status" value="1"/>
</dbReference>
<organism evidence="2 3">
    <name type="scientific">Leucobacter tardus</name>
    <dbReference type="NCBI Taxonomy" id="501483"/>
    <lineage>
        <taxon>Bacteria</taxon>
        <taxon>Bacillati</taxon>
        <taxon>Actinomycetota</taxon>
        <taxon>Actinomycetes</taxon>
        <taxon>Micrococcales</taxon>
        <taxon>Microbacteriaceae</taxon>
        <taxon>Leucobacter</taxon>
    </lineage>
</organism>
<sequence>MAQTPRAAAPARRPRRPQIVLEVIERVQLTPHLVRIIAGGPGISAIEDTGRTDAYSKMLFPHPETSLAPPYDLEALRAELPIERMPSIRTYTVRRFDLDNDRIWIDFVTHGDAGVAGPWADRAQPGDPVVLMGIGGLYAPDPNADWHLLGGDDSALPAIASALEAMPRDAQGVALIEVGDERDHLELDAPDGIEVRWLHRGEREPGTTTLLVDAVRETPWRAGTVQVFVHGERGAMKALRPYFTDERELDRSQLSLSAYWAHGRIEDTFQAEKREPIGEI</sequence>
<dbReference type="PANTHER" id="PTHR30157:SF0">
    <property type="entry name" value="NADPH-DEPENDENT FERRIC-CHELATE REDUCTASE"/>
    <property type="match status" value="1"/>
</dbReference>
<dbReference type="PROSITE" id="PS51384">
    <property type="entry name" value="FAD_FR"/>
    <property type="match status" value="1"/>
</dbReference>
<proteinExistence type="predicted"/>
<dbReference type="CDD" id="cd06193">
    <property type="entry name" value="siderophore_interacting"/>
    <property type="match status" value="1"/>
</dbReference>
<keyword evidence="3" id="KW-1185">Reference proteome</keyword>
<dbReference type="InterPro" id="IPR013113">
    <property type="entry name" value="SIP_FAD-bd"/>
</dbReference>
<evidence type="ECO:0000313" key="3">
    <source>
        <dbReference type="Proteomes" id="UP000668403"/>
    </source>
</evidence>
<dbReference type="InterPro" id="IPR007037">
    <property type="entry name" value="SIP_rossman_dom"/>
</dbReference>
<protein>
    <submittedName>
        <fullName evidence="2">Siderophore-interacting protein</fullName>
    </submittedName>
</protein>
<evidence type="ECO:0000313" key="2">
    <source>
        <dbReference type="EMBL" id="MBO2990578.1"/>
    </source>
</evidence>
<dbReference type="Pfam" id="PF08021">
    <property type="entry name" value="FAD_binding_9"/>
    <property type="match status" value="1"/>
</dbReference>
<reference evidence="2" key="1">
    <citation type="submission" date="2021-03" db="EMBL/GenBank/DDBJ databases">
        <title>Leucobacter chromiisoli sp. nov., isolated from chromium-containing soil of chemical plant.</title>
        <authorList>
            <person name="Xu Z."/>
        </authorList>
    </citation>
    <scope>NUCLEOTIDE SEQUENCE</scope>
    <source>
        <strain evidence="2">K 70/01</strain>
    </source>
</reference>
<dbReference type="InterPro" id="IPR017927">
    <property type="entry name" value="FAD-bd_FR_type"/>
</dbReference>
<comment type="caution">
    <text evidence="2">The sequence shown here is derived from an EMBL/GenBank/DDBJ whole genome shotgun (WGS) entry which is preliminary data.</text>
</comment>
<dbReference type="Gene3D" id="2.40.30.10">
    <property type="entry name" value="Translation factors"/>
    <property type="match status" value="1"/>
</dbReference>